<evidence type="ECO:0000256" key="4">
    <source>
        <dbReference type="ARBA" id="ARBA00022692"/>
    </source>
</evidence>
<evidence type="ECO:0000256" key="1">
    <source>
        <dbReference type="ARBA" id="ARBA00004141"/>
    </source>
</evidence>
<evidence type="ECO:0000256" key="2">
    <source>
        <dbReference type="ARBA" id="ARBA00010199"/>
    </source>
</evidence>
<comment type="similarity">
    <text evidence="2 7">Belongs to the multi antimicrobial extrusion (MATE) (TC 2.A.66.1) family.</text>
</comment>
<keyword evidence="4 7" id="KW-0812">Transmembrane</keyword>
<feature type="transmembrane region" description="Helical" evidence="7">
    <location>
        <begin position="365"/>
        <end position="387"/>
    </location>
</feature>
<dbReference type="InterPro" id="IPR045069">
    <property type="entry name" value="MATE_euk"/>
</dbReference>
<organism evidence="8 9">
    <name type="scientific">Brassica campestris</name>
    <name type="common">Field mustard</name>
    <dbReference type="NCBI Taxonomy" id="3711"/>
    <lineage>
        <taxon>Eukaryota</taxon>
        <taxon>Viridiplantae</taxon>
        <taxon>Streptophyta</taxon>
        <taxon>Embryophyta</taxon>
        <taxon>Tracheophyta</taxon>
        <taxon>Spermatophyta</taxon>
        <taxon>Magnoliopsida</taxon>
        <taxon>eudicotyledons</taxon>
        <taxon>Gunneridae</taxon>
        <taxon>Pentapetalae</taxon>
        <taxon>rosids</taxon>
        <taxon>malvids</taxon>
        <taxon>Brassicales</taxon>
        <taxon>Brassicaceae</taxon>
        <taxon>Brassiceae</taxon>
        <taxon>Brassica</taxon>
    </lineage>
</organism>
<keyword evidence="5 7" id="KW-1133">Transmembrane helix</keyword>
<reference evidence="8 9" key="1">
    <citation type="submission" date="2021-07" db="EMBL/GenBank/DDBJ databases">
        <authorList>
            <consortium name="Genoscope - CEA"/>
            <person name="William W."/>
        </authorList>
    </citation>
    <scope>NUCLEOTIDE SEQUENCE [LARGE SCALE GENOMIC DNA]</scope>
</reference>
<feature type="transmembrane region" description="Helical" evidence="7">
    <location>
        <begin position="66"/>
        <end position="88"/>
    </location>
</feature>
<dbReference type="GO" id="GO:1990961">
    <property type="term" value="P:xenobiotic detoxification by transmembrane export across the plasma membrane"/>
    <property type="evidence" value="ECO:0007669"/>
    <property type="project" value="InterPro"/>
</dbReference>
<sequence>MSMCRSNMKSSESGEIVNGECDVSTSVKEETSGNAKFSAGLRRIPFNEACFYLLLVGEEMASLTKIACPIVMTSLLIFSRSLISMWFLSHLGKVELAGGALAMGFGNITGVSVLKGLSVGMDPICGQAFGAKRWTVLSHTFQKMFCLLTAVSIPIAVAWLNIEPIFLRLGQDPDITRVAKSYMVFFVPELLAQAMLHPLRTFLRTQGLTSPLTISAIISILLHPLFNYVFVVRMRLGVEGVAVAMAFNTMNINVGLLVYTCFSDSLIKPWEGLALRSLFRGWWPLLSLAAPSAISVCLEYWWYEIMLFLCGLLGNPKASVSAMGIMIQTTGLLYVVPFAISTAIATRVGHALGGGHPTRAQCTTVIGLILAVAYGLSAAVFVTALRSVWGKMFTDETEILGLISSALPILGLCEIGNSPQTAACGVLTGTARPKDGARVNLCAFYIVGLPVAVTSTFGFKVGFCGLWYGMLAAQITCLVMMLCTLVRTDWEHQVKRAEALTAAAADRSRSEEETIHTEVENDDDLEIGLLQNTND</sequence>
<dbReference type="GO" id="GO:0015297">
    <property type="term" value="F:antiporter activity"/>
    <property type="evidence" value="ECO:0007669"/>
    <property type="project" value="InterPro"/>
</dbReference>
<dbReference type="Proteomes" id="UP000694005">
    <property type="component" value="Chromosome A04"/>
</dbReference>
<evidence type="ECO:0000313" key="8">
    <source>
        <dbReference type="EMBL" id="CAG7908155.1"/>
    </source>
</evidence>
<feature type="transmembrane region" description="Helical" evidence="7">
    <location>
        <begin position="465"/>
        <end position="486"/>
    </location>
</feature>
<dbReference type="GO" id="GO:0042910">
    <property type="term" value="F:xenobiotic transmembrane transporter activity"/>
    <property type="evidence" value="ECO:0007669"/>
    <property type="project" value="InterPro"/>
</dbReference>
<dbReference type="InterPro" id="IPR002528">
    <property type="entry name" value="MATE_fam"/>
</dbReference>
<feature type="transmembrane region" description="Helical" evidence="7">
    <location>
        <begin position="211"/>
        <end position="230"/>
    </location>
</feature>
<evidence type="ECO:0000256" key="5">
    <source>
        <dbReference type="ARBA" id="ARBA00022989"/>
    </source>
</evidence>
<gene>
    <name evidence="8" type="ORF">BRAPAZ1V2_A04P30560.2</name>
</gene>
<feature type="transmembrane region" description="Helical" evidence="7">
    <location>
        <begin position="141"/>
        <end position="162"/>
    </location>
</feature>
<dbReference type="Pfam" id="PF01554">
    <property type="entry name" value="MatE"/>
    <property type="match status" value="2"/>
</dbReference>
<dbReference type="EMBL" id="LS974620">
    <property type="protein sequence ID" value="CAG7908155.1"/>
    <property type="molecule type" value="Genomic_DNA"/>
</dbReference>
<evidence type="ECO:0000256" key="3">
    <source>
        <dbReference type="ARBA" id="ARBA00022448"/>
    </source>
</evidence>
<dbReference type="NCBIfam" id="TIGR00797">
    <property type="entry name" value="matE"/>
    <property type="match status" value="1"/>
</dbReference>
<comment type="subcellular location">
    <subcellularLocation>
        <location evidence="1">Membrane</location>
        <topology evidence="1">Multi-pass membrane protein</topology>
    </subcellularLocation>
</comment>
<feature type="transmembrane region" description="Helical" evidence="7">
    <location>
        <begin position="242"/>
        <end position="262"/>
    </location>
</feature>
<dbReference type="Gramene" id="A04p30560.2_BraZ1">
    <property type="protein sequence ID" value="A04p30560.2_BraZ1.CDS"/>
    <property type="gene ID" value="A04g30560.2_BraZ1"/>
</dbReference>
<dbReference type="GO" id="GO:0016020">
    <property type="term" value="C:membrane"/>
    <property type="evidence" value="ECO:0007669"/>
    <property type="project" value="UniProtKB-SubCell"/>
</dbReference>
<feature type="transmembrane region" description="Helical" evidence="7">
    <location>
        <begin position="100"/>
        <end position="120"/>
    </location>
</feature>
<feature type="transmembrane region" description="Helical" evidence="7">
    <location>
        <begin position="323"/>
        <end position="344"/>
    </location>
</feature>
<evidence type="ECO:0000256" key="7">
    <source>
        <dbReference type="RuleBase" id="RU004914"/>
    </source>
</evidence>
<dbReference type="AlphaFoldDB" id="A0A8D9MG13"/>
<feature type="transmembrane region" description="Helical" evidence="7">
    <location>
        <begin position="282"/>
        <end position="303"/>
    </location>
</feature>
<name>A0A8D9MG13_BRACM</name>
<dbReference type="PANTHER" id="PTHR11206">
    <property type="entry name" value="MULTIDRUG RESISTANCE PROTEIN"/>
    <property type="match status" value="1"/>
</dbReference>
<keyword evidence="6 7" id="KW-0472">Membrane</keyword>
<keyword evidence="3" id="KW-0813">Transport</keyword>
<protein>
    <recommendedName>
        <fullName evidence="7">Protein DETOXIFICATION</fullName>
    </recommendedName>
    <alternativeName>
        <fullName evidence="7">Multidrug and toxic compound extrusion protein</fullName>
    </alternativeName>
</protein>
<dbReference type="CDD" id="cd13132">
    <property type="entry name" value="MATE_eukaryotic"/>
    <property type="match status" value="1"/>
</dbReference>
<feature type="transmembrane region" description="Helical" evidence="7">
    <location>
        <begin position="439"/>
        <end position="459"/>
    </location>
</feature>
<accession>A0A8D9MG13</accession>
<evidence type="ECO:0000313" key="9">
    <source>
        <dbReference type="Proteomes" id="UP000694005"/>
    </source>
</evidence>
<proteinExistence type="inferred from homology"/>
<evidence type="ECO:0000256" key="6">
    <source>
        <dbReference type="ARBA" id="ARBA00023136"/>
    </source>
</evidence>